<dbReference type="SUPFAM" id="SSF46785">
    <property type="entry name" value="Winged helix' DNA-binding domain"/>
    <property type="match status" value="1"/>
</dbReference>
<evidence type="ECO:0000256" key="1">
    <source>
        <dbReference type="ARBA" id="ARBA00023015"/>
    </source>
</evidence>
<dbReference type="AlphaFoldDB" id="A0A5Q5BPU5"/>
<dbReference type="InterPro" id="IPR008920">
    <property type="entry name" value="TF_FadR/GntR_C"/>
</dbReference>
<feature type="domain" description="HTH gntR-type" evidence="4">
    <location>
        <begin position="15"/>
        <end position="87"/>
    </location>
</feature>
<reference evidence="5" key="1">
    <citation type="submission" date="2006-06" db="EMBL/GenBank/DDBJ databases">
        <title>Complete sequence of chromosome of Mycobacterium sp. MCS.</title>
        <authorList>
            <consortium name="US DOE Joint Genome Institute"/>
            <person name="Copeland A."/>
            <person name="Lucas S."/>
            <person name="Lapidus A."/>
            <person name="Barry K."/>
            <person name="Detter J.C."/>
            <person name="Glavina del Rio T."/>
            <person name="Hammon N."/>
            <person name="Israni S."/>
            <person name="Dalin E."/>
            <person name="Tice H."/>
            <person name="Pitluck S."/>
            <person name="Martinez M."/>
            <person name="Schmutz J."/>
            <person name="Larimer F."/>
            <person name="Land M."/>
            <person name="Hauser L."/>
            <person name="Kyrpides N."/>
            <person name="Kim E."/>
            <person name="Miller C.D."/>
            <person name="Hughes J.E."/>
            <person name="Anderson A.J."/>
            <person name="Sims R.C."/>
            <person name="Richardson P."/>
        </authorList>
    </citation>
    <scope>NUCLEOTIDE SEQUENCE [LARGE SCALE GENOMIC DNA]</scope>
    <source>
        <strain evidence="5">MCS</strain>
    </source>
</reference>
<dbReference type="GO" id="GO:0003700">
    <property type="term" value="F:DNA-binding transcription factor activity"/>
    <property type="evidence" value="ECO:0007669"/>
    <property type="project" value="InterPro"/>
</dbReference>
<proteinExistence type="predicted"/>
<dbReference type="InterPro" id="IPR000524">
    <property type="entry name" value="Tscrpt_reg_HTH_GntR"/>
</dbReference>
<gene>
    <name evidence="5" type="ordered locus">Mmcs_4384</name>
</gene>
<dbReference type="SMART" id="SM00345">
    <property type="entry name" value="HTH_GNTR"/>
    <property type="match status" value="1"/>
</dbReference>
<keyword evidence="2" id="KW-0238">DNA-binding</keyword>
<dbReference type="Gene3D" id="1.10.10.10">
    <property type="entry name" value="Winged helix-like DNA-binding domain superfamily/Winged helix DNA-binding domain"/>
    <property type="match status" value="1"/>
</dbReference>
<dbReference type="PRINTS" id="PR00035">
    <property type="entry name" value="HTHGNTR"/>
</dbReference>
<evidence type="ECO:0000256" key="2">
    <source>
        <dbReference type="ARBA" id="ARBA00023125"/>
    </source>
</evidence>
<dbReference type="InterPro" id="IPR036390">
    <property type="entry name" value="WH_DNA-bd_sf"/>
</dbReference>
<dbReference type="SUPFAM" id="SSF48008">
    <property type="entry name" value="GntR ligand-binding domain-like"/>
    <property type="match status" value="1"/>
</dbReference>
<name>A0A5Q5BPU5_MYCSS</name>
<dbReference type="Pfam" id="PF07729">
    <property type="entry name" value="FCD"/>
    <property type="match status" value="1"/>
</dbReference>
<dbReference type="Pfam" id="PF00392">
    <property type="entry name" value="GntR"/>
    <property type="match status" value="1"/>
</dbReference>
<dbReference type="PROSITE" id="PS50949">
    <property type="entry name" value="HTH_GNTR"/>
    <property type="match status" value="1"/>
</dbReference>
<dbReference type="SMART" id="SM00895">
    <property type="entry name" value="FCD"/>
    <property type="match status" value="1"/>
</dbReference>
<dbReference type="GO" id="GO:0003677">
    <property type="term" value="F:DNA binding"/>
    <property type="evidence" value="ECO:0007669"/>
    <property type="project" value="UniProtKB-KW"/>
</dbReference>
<evidence type="ECO:0000313" key="5">
    <source>
        <dbReference type="EMBL" id="ABG10488.1"/>
    </source>
</evidence>
<dbReference type="KEGG" id="mmc:Mmcs_4384"/>
<dbReference type="InterPro" id="IPR011711">
    <property type="entry name" value="GntR_C"/>
</dbReference>
<evidence type="ECO:0000259" key="4">
    <source>
        <dbReference type="PROSITE" id="PS50949"/>
    </source>
</evidence>
<dbReference type="PANTHER" id="PTHR43537">
    <property type="entry name" value="TRANSCRIPTIONAL REGULATOR, GNTR FAMILY"/>
    <property type="match status" value="1"/>
</dbReference>
<sequence length="242" mass="26188">MWSDHTRVDGYPHRMRAHELVLERIERDLADGALAIGDRLPGERALAEELSVSRSSVREAIRVLEAMGVVRTAVGSGPDAGATVVADPSSSIGSALRLHTATRHLPIADLVDTRILLESWALREAAHRRPRPDLTAVEAILDAMDEVALSPEEFLRLDAAFHVAMSELAGNVVVGAMMAALRDSIHGYVLAGVPLLDDWPVVATTLCAEHRAILNAVRRGHGARAGKLVDAHIHGYVDLIRR</sequence>
<dbReference type="CDD" id="cd07377">
    <property type="entry name" value="WHTH_GntR"/>
    <property type="match status" value="1"/>
</dbReference>
<organism evidence="5">
    <name type="scientific">Mycobacterium sp. (strain MCS)</name>
    <dbReference type="NCBI Taxonomy" id="164756"/>
    <lineage>
        <taxon>Bacteria</taxon>
        <taxon>Bacillati</taxon>
        <taxon>Actinomycetota</taxon>
        <taxon>Actinomycetes</taxon>
        <taxon>Mycobacteriales</taxon>
        <taxon>Mycobacteriaceae</taxon>
        <taxon>Mycobacterium</taxon>
    </lineage>
</organism>
<dbReference type="EMBL" id="CP000384">
    <property type="protein sequence ID" value="ABG10488.1"/>
    <property type="molecule type" value="Genomic_DNA"/>
</dbReference>
<accession>A0A5Q5BPU5</accession>
<protein>
    <submittedName>
        <fullName evidence="5">Transcriptional regulator, GntR family</fullName>
    </submittedName>
</protein>
<dbReference type="PANTHER" id="PTHR43537:SF24">
    <property type="entry name" value="GLUCONATE OPERON TRANSCRIPTIONAL REPRESSOR"/>
    <property type="match status" value="1"/>
</dbReference>
<dbReference type="InterPro" id="IPR036388">
    <property type="entry name" value="WH-like_DNA-bd_sf"/>
</dbReference>
<evidence type="ECO:0000256" key="3">
    <source>
        <dbReference type="ARBA" id="ARBA00023163"/>
    </source>
</evidence>
<keyword evidence="1" id="KW-0805">Transcription regulation</keyword>
<dbReference type="Gene3D" id="1.20.120.530">
    <property type="entry name" value="GntR ligand-binding domain-like"/>
    <property type="match status" value="1"/>
</dbReference>
<keyword evidence="3" id="KW-0804">Transcription</keyword>